<evidence type="ECO:0000256" key="3">
    <source>
        <dbReference type="ARBA" id="ARBA00022605"/>
    </source>
</evidence>
<comment type="caution">
    <text evidence="11">The sequence shown here is derived from an EMBL/GenBank/DDBJ whole genome shotgun (WGS) entry which is preliminary data.</text>
</comment>
<keyword evidence="8" id="KW-0460">Magnesium</keyword>
<feature type="domain" description="Glycosyl transferase family 3" evidence="9">
    <location>
        <begin position="76"/>
        <end position="337"/>
    </location>
</feature>
<sequence length="352" mass="37543">MKFRRMISEIMDLRNLSEDEAYSLMEMIMAGELDDIKIAAILTALAMKGETVDEITGFARAMRDRSPRVRVSGSHEVVDSCGTGGDSFRSYNISTAAAMIAAAAGVRVAKHGNRAVTGSCGGADILEAAGVNIELDAAAAARSLSDVGISFMFAPLFHRATARVAAVRRSLGFKTVFNILGPLTSPAAAGIQLLGVFDPQLVGPVAEVLRNLGTRRAMVVHGFDANLNPALDEISTAGPTLVAFLEDDEIRIDRLMPPDFGVEMGELEHLRAGSTTAENLELFMDVLRGRDDTPEQKSRLDIALANAGALIYLAGLADTLPEGTETAKRTVKSGAALELLEEFVSYTRNLQS</sequence>
<proteinExistence type="inferred from homology"/>
<dbReference type="Gene3D" id="3.40.1030.10">
    <property type="entry name" value="Nucleoside phosphorylase/phosphoribosyltransferase catalytic domain"/>
    <property type="match status" value="1"/>
</dbReference>
<evidence type="ECO:0000313" key="12">
    <source>
        <dbReference type="Proteomes" id="UP000256864"/>
    </source>
</evidence>
<dbReference type="AlphaFoldDB" id="A0A371NB83"/>
<keyword evidence="8" id="KW-0479">Metal-binding</keyword>
<evidence type="ECO:0000256" key="2">
    <source>
        <dbReference type="ARBA" id="ARBA00011948"/>
    </source>
</evidence>
<dbReference type="EC" id="2.4.2.18" evidence="2 8"/>
<dbReference type="PANTHER" id="PTHR43285">
    <property type="entry name" value="ANTHRANILATE PHOSPHORIBOSYLTRANSFERASE"/>
    <property type="match status" value="1"/>
</dbReference>
<dbReference type="SUPFAM" id="SSF52418">
    <property type="entry name" value="Nucleoside phosphorylase/phosphoribosyltransferase catalytic domain"/>
    <property type="match status" value="1"/>
</dbReference>
<evidence type="ECO:0000313" key="11">
    <source>
        <dbReference type="EMBL" id="REE26289.1"/>
    </source>
</evidence>
<feature type="binding site" evidence="8">
    <location>
        <begin position="92"/>
        <end position="95"/>
    </location>
    <ligand>
        <name>5-phospho-alpha-D-ribose 1-diphosphate</name>
        <dbReference type="ChEBI" id="CHEBI:58017"/>
    </ligand>
</feature>
<evidence type="ECO:0000259" key="10">
    <source>
        <dbReference type="Pfam" id="PF02885"/>
    </source>
</evidence>
<dbReference type="NCBIfam" id="TIGR01245">
    <property type="entry name" value="trpD"/>
    <property type="match status" value="1"/>
</dbReference>
<evidence type="ECO:0000256" key="8">
    <source>
        <dbReference type="HAMAP-Rule" id="MF_00211"/>
    </source>
</evidence>
<dbReference type="Proteomes" id="UP000256864">
    <property type="component" value="Unassembled WGS sequence"/>
</dbReference>
<dbReference type="Pfam" id="PF00591">
    <property type="entry name" value="Glycos_transf_3"/>
    <property type="match status" value="1"/>
</dbReference>
<comment type="function">
    <text evidence="8">Catalyzes the transfer of the phosphoribosyl group of 5-phosphorylribose-1-pyrophosphate (PRPP) to anthranilate to yield N-(5'-phosphoribosyl)-anthranilate (PRA).</text>
</comment>
<comment type="catalytic activity">
    <reaction evidence="8">
        <text>N-(5-phospho-beta-D-ribosyl)anthranilate + diphosphate = 5-phospho-alpha-D-ribose 1-diphosphate + anthranilate</text>
        <dbReference type="Rhea" id="RHEA:11768"/>
        <dbReference type="ChEBI" id="CHEBI:16567"/>
        <dbReference type="ChEBI" id="CHEBI:18277"/>
        <dbReference type="ChEBI" id="CHEBI:33019"/>
        <dbReference type="ChEBI" id="CHEBI:58017"/>
        <dbReference type="EC" id="2.4.2.18"/>
    </reaction>
</comment>
<organism evidence="11 12">
    <name type="scientific">Methanothermobacter defluvii</name>
    <dbReference type="NCBI Taxonomy" id="49339"/>
    <lineage>
        <taxon>Archaea</taxon>
        <taxon>Methanobacteriati</taxon>
        <taxon>Methanobacteriota</taxon>
        <taxon>Methanomada group</taxon>
        <taxon>Methanobacteria</taxon>
        <taxon>Methanobacteriales</taxon>
        <taxon>Methanobacteriaceae</taxon>
        <taxon>Methanothermobacter</taxon>
    </lineage>
</organism>
<feature type="binding site" evidence="8">
    <location>
        <position position="94"/>
    </location>
    <ligand>
        <name>Mg(2+)</name>
        <dbReference type="ChEBI" id="CHEBI:18420"/>
        <label>1</label>
    </ligand>
</feature>
<dbReference type="InterPro" id="IPR000312">
    <property type="entry name" value="Glycosyl_Trfase_fam3"/>
</dbReference>
<feature type="binding site" evidence="8">
    <location>
        <begin position="110"/>
        <end position="118"/>
    </location>
    <ligand>
        <name>5-phospho-alpha-D-ribose 1-diphosphate</name>
        <dbReference type="ChEBI" id="CHEBI:58017"/>
    </ligand>
</feature>
<feature type="binding site" evidence="8">
    <location>
        <position position="90"/>
    </location>
    <ligand>
        <name>5-phospho-alpha-D-ribose 1-diphosphate</name>
        <dbReference type="ChEBI" id="CHEBI:58017"/>
    </ligand>
</feature>
<dbReference type="GO" id="GO:0000162">
    <property type="term" value="P:L-tryptophan biosynthetic process"/>
    <property type="evidence" value="ECO:0007669"/>
    <property type="project" value="UniProtKB-UniRule"/>
</dbReference>
<dbReference type="RefSeq" id="WP_115892598.1">
    <property type="nucleotide sequence ID" value="NZ_QREL01000002.1"/>
</dbReference>
<dbReference type="InterPro" id="IPR005940">
    <property type="entry name" value="Anthranilate_Pribosyl_Tfrase"/>
</dbReference>
<feature type="binding site" evidence="8">
    <location>
        <position position="232"/>
    </location>
    <ligand>
        <name>Mg(2+)</name>
        <dbReference type="ChEBI" id="CHEBI:18420"/>
        <label>2</label>
    </ligand>
</feature>
<feature type="binding site" evidence="8">
    <location>
        <position position="233"/>
    </location>
    <ligand>
        <name>Mg(2+)</name>
        <dbReference type="ChEBI" id="CHEBI:18420"/>
        <label>1</label>
    </ligand>
</feature>
<accession>A0A371NB83</accession>
<comment type="pathway">
    <text evidence="1 8">Amino-acid biosynthesis; L-tryptophan biosynthesis; L-tryptophan from chorismate: step 2/5.</text>
</comment>
<dbReference type="EMBL" id="QREL01000002">
    <property type="protein sequence ID" value="REE26289.1"/>
    <property type="molecule type" value="Genomic_DNA"/>
</dbReference>
<dbReference type="FunFam" id="3.40.1030.10:FF:000002">
    <property type="entry name" value="Anthranilate phosphoribosyltransferase"/>
    <property type="match status" value="1"/>
</dbReference>
<comment type="similarity">
    <text evidence="8">Belongs to the anthranilate phosphoribosyltransferase family.</text>
</comment>
<dbReference type="GO" id="GO:0005829">
    <property type="term" value="C:cytosol"/>
    <property type="evidence" value="ECO:0007669"/>
    <property type="project" value="TreeGrafter"/>
</dbReference>
<feature type="domain" description="Glycosyl transferase family 3 N-terminal" evidence="10">
    <location>
        <begin position="6"/>
        <end position="65"/>
    </location>
</feature>
<evidence type="ECO:0000259" key="9">
    <source>
        <dbReference type="Pfam" id="PF00591"/>
    </source>
</evidence>
<dbReference type="Gene3D" id="1.20.970.10">
    <property type="entry name" value="Transferase, Pyrimidine Nucleoside Phosphorylase, Chain C"/>
    <property type="match status" value="1"/>
</dbReference>
<gene>
    <name evidence="8" type="primary">trpD</name>
    <name evidence="11" type="ORF">C7452_1249</name>
</gene>
<evidence type="ECO:0000256" key="6">
    <source>
        <dbReference type="ARBA" id="ARBA00022822"/>
    </source>
</evidence>
<comment type="cofactor">
    <cofactor evidence="8">
        <name>Mg(2+)</name>
        <dbReference type="ChEBI" id="CHEBI:18420"/>
    </cofactor>
    <text evidence="8">Binds 2 magnesium ions per monomer.</text>
</comment>
<feature type="binding site" evidence="8">
    <location>
        <begin position="85"/>
        <end position="86"/>
    </location>
    <ligand>
        <name>5-phospho-alpha-D-ribose 1-diphosphate</name>
        <dbReference type="ChEBI" id="CHEBI:58017"/>
    </ligand>
</feature>
<reference evidence="11 12" key="1">
    <citation type="submission" date="2018-07" db="EMBL/GenBank/DDBJ databases">
        <title>Genomic Encyclopedia of Type Strains, Phase IV (KMG-IV): sequencing the most valuable type-strain genomes for metagenomic binning, comparative biology and taxonomic classification.</title>
        <authorList>
            <person name="Goeker M."/>
        </authorList>
    </citation>
    <scope>NUCLEOTIDE SEQUENCE [LARGE SCALE GENOMIC DNA]</scope>
    <source>
        <strain evidence="11 12">DSM 7466</strain>
    </source>
</reference>
<feature type="binding site" evidence="8">
    <location>
        <position position="113"/>
    </location>
    <ligand>
        <name>anthranilate</name>
        <dbReference type="ChEBI" id="CHEBI:16567"/>
        <label>1</label>
    </ligand>
</feature>
<feature type="binding site" evidence="8">
    <location>
        <position position="82"/>
    </location>
    <ligand>
        <name>anthranilate</name>
        <dbReference type="ChEBI" id="CHEBI:16567"/>
        <label>1</label>
    </ligand>
</feature>
<feature type="binding site" evidence="8">
    <location>
        <position position="168"/>
    </location>
    <ligand>
        <name>anthranilate</name>
        <dbReference type="ChEBI" id="CHEBI:16567"/>
        <label>2</label>
    </ligand>
</feature>
<keyword evidence="3 8" id="KW-0028">Amino-acid biosynthesis</keyword>
<keyword evidence="6 8" id="KW-0822">Tryptophan biosynthesis</keyword>
<evidence type="ECO:0000256" key="1">
    <source>
        <dbReference type="ARBA" id="ARBA00004907"/>
    </source>
</evidence>
<keyword evidence="4 8" id="KW-0328">Glycosyltransferase</keyword>
<name>A0A371NB83_9EURY</name>
<evidence type="ECO:0000256" key="5">
    <source>
        <dbReference type="ARBA" id="ARBA00022679"/>
    </source>
</evidence>
<dbReference type="UniPathway" id="UPA00035">
    <property type="reaction ID" value="UER00041"/>
</dbReference>
<protein>
    <recommendedName>
        <fullName evidence="2 8">Anthranilate phosphoribosyltransferase</fullName>
        <ecNumber evidence="2 8">2.4.2.18</ecNumber>
    </recommendedName>
</protein>
<dbReference type="GO" id="GO:0000287">
    <property type="term" value="F:magnesium ion binding"/>
    <property type="evidence" value="ECO:0007669"/>
    <property type="project" value="UniProtKB-UniRule"/>
</dbReference>
<keyword evidence="7 8" id="KW-0057">Aromatic amino acid biosynthesis</keyword>
<keyword evidence="5 8" id="KW-0808">Transferase</keyword>
<dbReference type="PANTHER" id="PTHR43285:SF2">
    <property type="entry name" value="ANTHRANILATE PHOSPHORIBOSYLTRANSFERASE"/>
    <property type="match status" value="1"/>
</dbReference>
<dbReference type="InterPro" id="IPR017459">
    <property type="entry name" value="Glycosyl_Trfase_fam3_N_dom"/>
</dbReference>
<feature type="binding site" evidence="8">
    <location>
        <position position="82"/>
    </location>
    <ligand>
        <name>5-phospho-alpha-D-ribose 1-diphosphate</name>
        <dbReference type="ChEBI" id="CHEBI:58017"/>
    </ligand>
</feature>
<dbReference type="Pfam" id="PF02885">
    <property type="entry name" value="Glycos_trans_3N"/>
    <property type="match status" value="1"/>
</dbReference>
<dbReference type="InterPro" id="IPR036320">
    <property type="entry name" value="Glycosyl_Trfase_fam3_N_dom_sf"/>
</dbReference>
<feature type="binding site" evidence="8">
    <location>
        <position position="233"/>
    </location>
    <ligand>
        <name>Mg(2+)</name>
        <dbReference type="ChEBI" id="CHEBI:18420"/>
        <label>2</label>
    </ligand>
</feature>
<feature type="binding site" evidence="8">
    <location>
        <position position="122"/>
    </location>
    <ligand>
        <name>5-phospho-alpha-D-ribose 1-diphosphate</name>
        <dbReference type="ChEBI" id="CHEBI:58017"/>
    </ligand>
</feature>
<keyword evidence="12" id="KW-1185">Reference proteome</keyword>
<dbReference type="InterPro" id="IPR035902">
    <property type="entry name" value="Nuc_phospho_transferase"/>
</dbReference>
<dbReference type="HAMAP" id="MF_00211">
    <property type="entry name" value="TrpD"/>
    <property type="match status" value="1"/>
</dbReference>
<evidence type="ECO:0000256" key="4">
    <source>
        <dbReference type="ARBA" id="ARBA00022676"/>
    </source>
</evidence>
<dbReference type="GO" id="GO:0004048">
    <property type="term" value="F:anthranilate phosphoribosyltransferase activity"/>
    <property type="evidence" value="ECO:0007669"/>
    <property type="project" value="UniProtKB-UniRule"/>
</dbReference>
<comment type="caution">
    <text evidence="8">Lacks conserved residue(s) required for the propagation of feature annotation.</text>
</comment>
<dbReference type="SUPFAM" id="SSF47648">
    <property type="entry name" value="Nucleoside phosphorylase/phosphoribosyltransferase N-terminal domain"/>
    <property type="match status" value="1"/>
</dbReference>
<evidence type="ECO:0000256" key="7">
    <source>
        <dbReference type="ARBA" id="ARBA00023141"/>
    </source>
</evidence>
<comment type="subunit">
    <text evidence="8">Homodimer.</text>
</comment>